<evidence type="ECO:0000256" key="1">
    <source>
        <dbReference type="SAM" id="MobiDB-lite"/>
    </source>
</evidence>
<feature type="chain" id="PRO_5004577561" evidence="2">
    <location>
        <begin position="18"/>
        <end position="172"/>
    </location>
</feature>
<reference evidence="3" key="2">
    <citation type="submission" date="2015-06" db="UniProtKB">
        <authorList>
            <consortium name="EnsemblMetazoa"/>
        </authorList>
    </citation>
    <scope>IDENTIFICATION</scope>
</reference>
<keyword evidence="2" id="KW-0732">Signal</keyword>
<dbReference type="AlphaFoldDB" id="T1GQL9"/>
<dbReference type="Proteomes" id="UP000015102">
    <property type="component" value="Unassembled WGS sequence"/>
</dbReference>
<keyword evidence="4" id="KW-1185">Reference proteome</keyword>
<reference evidence="4" key="1">
    <citation type="submission" date="2013-02" db="EMBL/GenBank/DDBJ databases">
        <authorList>
            <person name="Hughes D."/>
        </authorList>
    </citation>
    <scope>NUCLEOTIDE SEQUENCE</scope>
    <source>
        <strain>Durham</strain>
        <strain evidence="4">NC isolate 2 -- Noor lab</strain>
    </source>
</reference>
<accession>T1GQL9</accession>
<dbReference type="EMBL" id="CAQQ02066317">
    <property type="status" value="NOT_ANNOTATED_CDS"/>
    <property type="molecule type" value="Genomic_DNA"/>
</dbReference>
<feature type="region of interest" description="Disordered" evidence="1">
    <location>
        <begin position="46"/>
        <end position="71"/>
    </location>
</feature>
<feature type="compositionally biased region" description="Low complexity" evidence="1">
    <location>
        <begin position="52"/>
        <end position="71"/>
    </location>
</feature>
<sequence length="172" mass="18390">MKVILVLALVYVFGAECQIFSQTPAPSSVFGPVPGGRPTAEEIQRQREEAASKTSTIRTASASISSGPVSSHAAISNSLSTPIVRSSHAAISNTFTAPNIRTAISNSFPAPAPIQVPITKTFSPVPQQSAHTLTNNGYQYKSVRRFRVSRTINKYLRKSCKAICLFLGLGIV</sequence>
<evidence type="ECO:0000313" key="3">
    <source>
        <dbReference type="EnsemblMetazoa" id="MESCA005929-PA"/>
    </source>
</evidence>
<name>T1GQL9_MEGSC</name>
<dbReference type="EnsemblMetazoa" id="MESCA005929-RA">
    <property type="protein sequence ID" value="MESCA005929-PA"/>
    <property type="gene ID" value="MESCA005929"/>
</dbReference>
<organism evidence="3 4">
    <name type="scientific">Megaselia scalaris</name>
    <name type="common">Humpbacked fly</name>
    <name type="synonym">Phora scalaris</name>
    <dbReference type="NCBI Taxonomy" id="36166"/>
    <lineage>
        <taxon>Eukaryota</taxon>
        <taxon>Metazoa</taxon>
        <taxon>Ecdysozoa</taxon>
        <taxon>Arthropoda</taxon>
        <taxon>Hexapoda</taxon>
        <taxon>Insecta</taxon>
        <taxon>Pterygota</taxon>
        <taxon>Neoptera</taxon>
        <taxon>Endopterygota</taxon>
        <taxon>Diptera</taxon>
        <taxon>Brachycera</taxon>
        <taxon>Muscomorpha</taxon>
        <taxon>Platypezoidea</taxon>
        <taxon>Phoridae</taxon>
        <taxon>Megaseliini</taxon>
        <taxon>Megaselia</taxon>
    </lineage>
</organism>
<evidence type="ECO:0000256" key="2">
    <source>
        <dbReference type="SAM" id="SignalP"/>
    </source>
</evidence>
<protein>
    <submittedName>
        <fullName evidence="3">Uncharacterized protein</fullName>
    </submittedName>
</protein>
<dbReference type="HOGENOM" id="CLU_1557040_0_0_1"/>
<feature type="signal peptide" evidence="2">
    <location>
        <begin position="1"/>
        <end position="17"/>
    </location>
</feature>
<evidence type="ECO:0000313" key="4">
    <source>
        <dbReference type="Proteomes" id="UP000015102"/>
    </source>
</evidence>
<proteinExistence type="predicted"/>